<organism evidence="2 3">
    <name type="scientific">Leclercia adecarboxylata</name>
    <dbReference type="NCBI Taxonomy" id="83655"/>
    <lineage>
        <taxon>Bacteria</taxon>
        <taxon>Pseudomonadati</taxon>
        <taxon>Pseudomonadota</taxon>
        <taxon>Gammaproteobacteria</taxon>
        <taxon>Enterobacterales</taxon>
        <taxon>Enterobacteriaceae</taxon>
        <taxon>Leclercia</taxon>
    </lineage>
</organism>
<evidence type="ECO:0000313" key="3">
    <source>
        <dbReference type="Proteomes" id="UP000310719"/>
    </source>
</evidence>
<dbReference type="GO" id="GO:0006402">
    <property type="term" value="P:mRNA catabolic process"/>
    <property type="evidence" value="ECO:0007669"/>
    <property type="project" value="TreeGrafter"/>
</dbReference>
<dbReference type="InterPro" id="IPR011067">
    <property type="entry name" value="Plasmid_toxin/cell-grow_inhib"/>
</dbReference>
<dbReference type="Pfam" id="PF02452">
    <property type="entry name" value="PemK_toxin"/>
    <property type="match status" value="1"/>
</dbReference>
<dbReference type="PANTHER" id="PTHR33988:SF3">
    <property type="entry name" value="ENDORIBONUCLEASE TOXIN CHPB-RELATED"/>
    <property type="match status" value="1"/>
</dbReference>
<dbReference type="GO" id="GO:0004521">
    <property type="term" value="F:RNA endonuclease activity"/>
    <property type="evidence" value="ECO:0007669"/>
    <property type="project" value="TreeGrafter"/>
</dbReference>
<accession>A0A4U9HV79</accession>
<sequence>MDYIPEAGDIVWLDFDPQSGHEQAGHRPALVVSTATYNGRTGLMLCCPVTSQIKNYPFEVVISGARRNVALADQIKSLDWRARHASEKGNGNCRRTGCRENAGEGFDRLTERGLRPFPVLFSPCGRARYCARRPCMVNRLKTRQTTVNHGKNQEKQKNGAKLSQYQTGPRETSAFPPSEC</sequence>
<reference evidence="2 3" key="1">
    <citation type="submission" date="2019-05" db="EMBL/GenBank/DDBJ databases">
        <authorList>
            <consortium name="Pathogen Informatics"/>
        </authorList>
    </citation>
    <scope>NUCLEOTIDE SEQUENCE [LARGE SCALE GENOMIC DNA]</scope>
    <source>
        <strain evidence="2 3">NCTC13032</strain>
    </source>
</reference>
<feature type="compositionally biased region" description="Polar residues" evidence="1">
    <location>
        <begin position="161"/>
        <end position="170"/>
    </location>
</feature>
<dbReference type="GO" id="GO:0016075">
    <property type="term" value="P:rRNA catabolic process"/>
    <property type="evidence" value="ECO:0007669"/>
    <property type="project" value="TreeGrafter"/>
</dbReference>
<gene>
    <name evidence="2" type="primary">mazF</name>
    <name evidence="2" type="ORF">NCTC13032_03528</name>
</gene>
<dbReference type="EMBL" id="LR590464">
    <property type="protein sequence ID" value="VTP68384.1"/>
    <property type="molecule type" value="Genomic_DNA"/>
</dbReference>
<evidence type="ECO:0000313" key="2">
    <source>
        <dbReference type="EMBL" id="VTP68384.1"/>
    </source>
</evidence>
<feature type="region of interest" description="Disordered" evidence="1">
    <location>
        <begin position="143"/>
        <end position="180"/>
    </location>
</feature>
<dbReference type="NCBIfam" id="NF007386">
    <property type="entry name" value="PRK09907.1"/>
    <property type="match status" value="1"/>
</dbReference>
<keyword evidence="2" id="KW-0378">Hydrolase</keyword>
<dbReference type="Gene3D" id="2.30.30.110">
    <property type="match status" value="1"/>
</dbReference>
<proteinExistence type="predicted"/>
<evidence type="ECO:0000256" key="1">
    <source>
        <dbReference type="SAM" id="MobiDB-lite"/>
    </source>
</evidence>
<dbReference type="EC" id="3.1.-.-" evidence="2"/>
<dbReference type="AlphaFoldDB" id="A0A4U9HV79"/>
<dbReference type="InterPro" id="IPR003477">
    <property type="entry name" value="PemK-like"/>
</dbReference>
<dbReference type="Proteomes" id="UP000310719">
    <property type="component" value="Chromosome"/>
</dbReference>
<protein>
    <submittedName>
        <fullName evidence="2">mRNA interferase MazF</fullName>
        <ecNumber evidence="2">3.1.-.-</ecNumber>
    </submittedName>
</protein>
<dbReference type="GO" id="GO:0016787">
    <property type="term" value="F:hydrolase activity"/>
    <property type="evidence" value="ECO:0007669"/>
    <property type="project" value="UniProtKB-KW"/>
</dbReference>
<dbReference type="SUPFAM" id="SSF50118">
    <property type="entry name" value="Cell growth inhibitor/plasmid maintenance toxic component"/>
    <property type="match status" value="1"/>
</dbReference>
<dbReference type="PANTHER" id="PTHR33988">
    <property type="entry name" value="ENDORIBONUCLEASE MAZF-RELATED"/>
    <property type="match status" value="1"/>
</dbReference>
<dbReference type="GO" id="GO:0003677">
    <property type="term" value="F:DNA binding"/>
    <property type="evidence" value="ECO:0007669"/>
    <property type="project" value="InterPro"/>
</dbReference>
<dbReference type="STRING" id="83655.APT61_10980"/>
<name>A0A4U9HV79_9ENTR</name>